<feature type="transmembrane region" description="Helical" evidence="7">
    <location>
        <begin position="214"/>
        <end position="247"/>
    </location>
</feature>
<feature type="domain" description="Protein root UVB sensitive/RUS" evidence="8">
    <location>
        <begin position="39"/>
        <end position="272"/>
    </location>
</feature>
<dbReference type="Pfam" id="PF24160">
    <property type="entry name" value="UVB_sens_C"/>
    <property type="match status" value="1"/>
</dbReference>
<gene>
    <name evidence="10" type="ORF">ABMA28_000278</name>
</gene>
<dbReference type="InterPro" id="IPR055412">
    <property type="entry name" value="UVB_sens_C"/>
</dbReference>
<dbReference type="InterPro" id="IPR054549">
    <property type="entry name" value="UVB_sens_RUS_dom"/>
</dbReference>
<dbReference type="AlphaFoldDB" id="A0ABD0TRN4"/>
<keyword evidence="3 7" id="KW-0812">Transmembrane</keyword>
<evidence type="ECO:0000259" key="9">
    <source>
        <dbReference type="Pfam" id="PF24160"/>
    </source>
</evidence>
<comment type="similarity">
    <text evidence="2">Belongs to the RUS1 family.</text>
</comment>
<name>A0ABD0TRN4_LOXSC</name>
<evidence type="ECO:0000256" key="6">
    <source>
        <dbReference type="SAM" id="MobiDB-lite"/>
    </source>
</evidence>
<dbReference type="EMBL" id="JBEDNZ010000001">
    <property type="protein sequence ID" value="KAL0852013.1"/>
    <property type="molecule type" value="Genomic_DNA"/>
</dbReference>
<comment type="subcellular location">
    <subcellularLocation>
        <location evidence="1">Membrane</location>
    </subcellularLocation>
</comment>
<feature type="region of interest" description="Disordered" evidence="6">
    <location>
        <begin position="526"/>
        <end position="727"/>
    </location>
</feature>
<dbReference type="Proteomes" id="UP001549921">
    <property type="component" value="Unassembled WGS sequence"/>
</dbReference>
<dbReference type="Pfam" id="PF04884">
    <property type="entry name" value="UVB_sens_prot"/>
    <property type="match status" value="1"/>
</dbReference>
<feature type="compositionally biased region" description="Basic and acidic residues" evidence="6">
    <location>
        <begin position="701"/>
        <end position="727"/>
    </location>
</feature>
<feature type="compositionally biased region" description="Basic and acidic residues" evidence="6">
    <location>
        <begin position="533"/>
        <end position="552"/>
    </location>
</feature>
<proteinExistence type="inferred from homology"/>
<comment type="caution">
    <text evidence="10">The sequence shown here is derived from an EMBL/GenBank/DDBJ whole genome shotgun (WGS) entry which is preliminary data.</text>
</comment>
<organism evidence="10 11">
    <name type="scientific">Loxostege sticticalis</name>
    <name type="common">Beet webworm moth</name>
    <dbReference type="NCBI Taxonomy" id="481309"/>
    <lineage>
        <taxon>Eukaryota</taxon>
        <taxon>Metazoa</taxon>
        <taxon>Ecdysozoa</taxon>
        <taxon>Arthropoda</taxon>
        <taxon>Hexapoda</taxon>
        <taxon>Insecta</taxon>
        <taxon>Pterygota</taxon>
        <taxon>Neoptera</taxon>
        <taxon>Endopterygota</taxon>
        <taxon>Lepidoptera</taxon>
        <taxon>Glossata</taxon>
        <taxon>Ditrysia</taxon>
        <taxon>Pyraloidea</taxon>
        <taxon>Crambidae</taxon>
        <taxon>Pyraustinae</taxon>
        <taxon>Loxostege</taxon>
    </lineage>
</organism>
<evidence type="ECO:0000256" key="7">
    <source>
        <dbReference type="SAM" id="Phobius"/>
    </source>
</evidence>
<evidence type="ECO:0000256" key="1">
    <source>
        <dbReference type="ARBA" id="ARBA00004370"/>
    </source>
</evidence>
<dbReference type="PANTHER" id="PTHR12770">
    <property type="entry name" value="RUS1 FAMILY PROTEIN C16ORF58"/>
    <property type="match status" value="1"/>
</dbReference>
<feature type="compositionally biased region" description="Basic and acidic residues" evidence="6">
    <location>
        <begin position="560"/>
        <end position="572"/>
    </location>
</feature>
<reference evidence="10 11" key="1">
    <citation type="submission" date="2024-06" db="EMBL/GenBank/DDBJ databases">
        <title>A chromosome-level genome assembly of beet webworm, Loxostege sticticalis.</title>
        <authorList>
            <person name="Zhang Y."/>
        </authorList>
    </citation>
    <scope>NUCLEOTIDE SEQUENCE [LARGE SCALE GENOMIC DNA]</scope>
    <source>
        <strain evidence="10">AQ028</strain>
        <tissue evidence="10">Male pupae</tissue>
    </source>
</reference>
<feature type="compositionally biased region" description="Basic and acidic residues" evidence="6">
    <location>
        <begin position="639"/>
        <end position="652"/>
    </location>
</feature>
<protein>
    <submittedName>
        <fullName evidence="10">Uncharacterized protein</fullName>
    </submittedName>
</protein>
<feature type="compositionally biased region" description="Basic and acidic residues" evidence="6">
    <location>
        <begin position="580"/>
        <end position="590"/>
    </location>
</feature>
<sequence>MFKIHEGEILVKERYGASSNIRFYIKPPEQSNIVIIDEEKRDVSGWFTKLFLPQGYPDSVSKDYIAYQIWDTAQAFCSTITGTLATQEVLRGVGVGDTSATPLAATITWVFKDGCGHVGKILFAFSHGTYLDAYSKKWRLYADTLNDAAMCIEIALPLFKNYTTFALCVSTVMKAIVGVAGGATRAAMTQHHAIRGNMADVSAKDSAQETAVNLIASVAALLIITVFGNSLAIFLLMMVLHIVFNYFAVRAVCLRTLNEPRYLQVIDTYLKKEVLASPCDINRKEPIIFYHLGPNLLDLKLCGFQIKLGCSIKKHLNEHPKASNIISIQKIYNKRLYVIIPCINKRKMYVLIKDNATTEDILCAYFHAVLLSIIVCAINDFPLSLYQNDGDPRPFAQVCQTLQSAEWTREPASEGAYSLGGFNYEPTHDLIAYVDKIVQKEWRRVRAGLVTTGWDLSKHLLIVDEWRICTKRIMAEPIPKDKVPVGSLLDFAKIIPFGDVLSDFETEKFDIEGFTIEPEMTMSNAAKTSKLTLKPELETKKDKKAKEQKVSDAKTPPPPKTDKKAEDQKVSDAKTPPPPKTDKKAEDQKVTDASTPPSPKKDKKAEDQKVSDAKTPSPKKDKEAEDPTVSDARTQTPSPKKDKKAEDQKVSDAKTPPSPKKDKKAEDQTVSDARTRTPSPKKHKKAEDQKVSDAKTPPPPKDFKANTKQFKKDPKDPKADSKHLKND</sequence>
<feature type="compositionally biased region" description="Polar residues" evidence="6">
    <location>
        <begin position="668"/>
        <end position="678"/>
    </location>
</feature>
<dbReference type="GO" id="GO:0016020">
    <property type="term" value="C:membrane"/>
    <property type="evidence" value="ECO:0007669"/>
    <property type="project" value="UniProtKB-SubCell"/>
</dbReference>
<evidence type="ECO:0000256" key="4">
    <source>
        <dbReference type="ARBA" id="ARBA00022989"/>
    </source>
</evidence>
<evidence type="ECO:0000313" key="10">
    <source>
        <dbReference type="EMBL" id="KAL0852013.1"/>
    </source>
</evidence>
<accession>A0ABD0TRN4</accession>
<evidence type="ECO:0000259" key="8">
    <source>
        <dbReference type="Pfam" id="PF04884"/>
    </source>
</evidence>
<dbReference type="PANTHER" id="PTHR12770:SF31">
    <property type="entry name" value="RUS FAMILY MEMBER 1"/>
    <property type="match status" value="1"/>
</dbReference>
<evidence type="ECO:0000256" key="3">
    <source>
        <dbReference type="ARBA" id="ARBA00022692"/>
    </source>
</evidence>
<evidence type="ECO:0000256" key="5">
    <source>
        <dbReference type="ARBA" id="ARBA00023136"/>
    </source>
</evidence>
<evidence type="ECO:0000313" key="11">
    <source>
        <dbReference type="Proteomes" id="UP001549921"/>
    </source>
</evidence>
<keyword evidence="4 7" id="KW-1133">Transmembrane helix</keyword>
<dbReference type="InterPro" id="IPR006968">
    <property type="entry name" value="RUS_fam"/>
</dbReference>
<evidence type="ECO:0000256" key="2">
    <source>
        <dbReference type="ARBA" id="ARBA00007558"/>
    </source>
</evidence>
<feature type="domain" description="Root UVB sensitive protein C-terminal" evidence="9">
    <location>
        <begin position="276"/>
        <end position="468"/>
    </location>
</feature>
<feature type="compositionally biased region" description="Basic and acidic residues" evidence="6">
    <location>
        <begin position="599"/>
        <end position="625"/>
    </location>
</feature>
<keyword evidence="5 7" id="KW-0472">Membrane</keyword>